<accession>A0A4E0RW15</accession>
<dbReference type="PANTHER" id="PTHR11062:SF73">
    <property type="entry name" value="EXOSTOSIN-LIKE 3"/>
    <property type="match status" value="1"/>
</dbReference>
<dbReference type="PANTHER" id="PTHR11062">
    <property type="entry name" value="EXOSTOSIN HEPARAN SULFATE GLYCOSYLTRANSFERASE -RELATED"/>
    <property type="match status" value="1"/>
</dbReference>
<evidence type="ECO:0008006" key="3">
    <source>
        <dbReference type="Google" id="ProtNLM"/>
    </source>
</evidence>
<protein>
    <recommendedName>
        <fullName evidence="3">Exostosin GT47 domain-containing protein</fullName>
    </recommendedName>
</protein>
<proteinExistence type="predicted"/>
<organism evidence="1 2">
    <name type="scientific">Fasciola hepatica</name>
    <name type="common">Liver fluke</name>
    <dbReference type="NCBI Taxonomy" id="6192"/>
    <lineage>
        <taxon>Eukaryota</taxon>
        <taxon>Metazoa</taxon>
        <taxon>Spiralia</taxon>
        <taxon>Lophotrochozoa</taxon>
        <taxon>Platyhelminthes</taxon>
        <taxon>Trematoda</taxon>
        <taxon>Digenea</taxon>
        <taxon>Plagiorchiida</taxon>
        <taxon>Echinostomata</taxon>
        <taxon>Echinostomatoidea</taxon>
        <taxon>Fasciolidae</taxon>
        <taxon>Fasciola</taxon>
    </lineage>
</organism>
<gene>
    <name evidence="1" type="ORF">D915_010226</name>
</gene>
<sequence>MWTSNLTEMIRNCISVFIRHKKIFILLTLTFTLLFLGVNFLLVPLPSSSQASHISHTQFCTPAPLDRDQASLGHVWLSSSNLPFLVDELMRINVSVHNELVELDQRRRDLLTSVAAAQAQMEHVRSLLYEHSRRFMRLRATLHSYESALRDKKVHDSGKLHISWPLGRITNDENRSVSQATAQTEICTLDICLNWNPCPVTSFLRVCRPYSDPEISFSPWTSQLTQSAHFLGDCSDLPHQACLHVAFTVTEAHKCASGTTQSNPTSCLVILTEPSQIDTLLVGSGSNAQRLFLLAAPYFPRTDHFCPGFDLFLPVAFHQLKHGFGLNESGPLPTLLPGTRPNLLGFSAGRPPPSFVDEFESVLLELLRQFTTLSESNYRLFMYEAQSELLICWPSALRQVFNNHMFNEPEWFPCHDAVQILSQSTFGLVLHSKISAPSNVPASLGWNVQLMLSLATGAIPVLVGSSLLPFEEAIPSEMWSRTVLRIPRARVSELAAILESIPEHHLVEMRRQGQILYRRYFQGVKAQIDSLFLAISRRLGLPQPPAPAWTARPAFSQTAFSPPKYYQVSVQSTYQTDLDDFLGPVGPTQSSAHFRGNFTEPGGAAHLGLVALGAADRIVHPFWLYPSTPWDVPMPSDAAHSTEAKTSRGLRPINHTINLAGFEFNMNLGGMFPYEQFTRFTIVIES</sequence>
<evidence type="ECO:0000313" key="1">
    <source>
        <dbReference type="EMBL" id="THD19090.1"/>
    </source>
</evidence>
<dbReference type="Proteomes" id="UP000230066">
    <property type="component" value="Unassembled WGS sequence"/>
</dbReference>
<keyword evidence="2" id="KW-1185">Reference proteome</keyword>
<reference evidence="1" key="1">
    <citation type="submission" date="2019-03" db="EMBL/GenBank/DDBJ databases">
        <title>Improved annotation for the trematode Fasciola hepatica.</title>
        <authorList>
            <person name="Choi Y.-J."/>
            <person name="Martin J."/>
            <person name="Mitreva M."/>
        </authorList>
    </citation>
    <scope>NUCLEOTIDE SEQUENCE [LARGE SCALE GENOMIC DNA]</scope>
</reference>
<dbReference type="EMBL" id="JXXN02007413">
    <property type="protein sequence ID" value="THD19090.1"/>
    <property type="molecule type" value="Genomic_DNA"/>
</dbReference>
<dbReference type="AlphaFoldDB" id="A0A4E0RW15"/>
<evidence type="ECO:0000313" key="2">
    <source>
        <dbReference type="Proteomes" id="UP000230066"/>
    </source>
</evidence>
<dbReference type="GO" id="GO:0016757">
    <property type="term" value="F:glycosyltransferase activity"/>
    <property type="evidence" value="ECO:0007669"/>
    <property type="project" value="InterPro"/>
</dbReference>
<name>A0A4E0RW15_FASHE</name>
<dbReference type="InterPro" id="IPR004263">
    <property type="entry name" value="Exostosin"/>
</dbReference>
<comment type="caution">
    <text evidence="1">The sequence shown here is derived from an EMBL/GenBank/DDBJ whole genome shotgun (WGS) entry which is preliminary data.</text>
</comment>